<dbReference type="Gene3D" id="3.30.1540.10">
    <property type="entry name" value="formyl-coa transferase, domain 3"/>
    <property type="match status" value="1"/>
</dbReference>
<dbReference type="RefSeq" id="WP_158766987.1">
    <property type="nucleotide sequence ID" value="NZ_CP047045.1"/>
</dbReference>
<sequence length="408" mass="43798">MPSAALSGVRVLDLSRVLAAPLAAQMLGDLGAEVIKVERPGAGDEARDYGPPFLKDRDGEPTRDAAFYLSANRNKKSITVDLAKPEGQEIIRALARKSDVVLENFKTGTLAKYGLDYQSLKQVNPRLIYCSVTGFGQTGPLAQKPGYDGVFQAMSGLMSATGHPDGAPGGGPLKIGISMVDILTSHYATSAILSALYHRDVHGGGGQYIDMALLDCGLASLSHYAMNYLVSGVLPPRRGNGGFGGVPSQSFRCADRDIFLVAGNDAQFARFCGAIERPDLCADARFSSTRARIENRDELLLILDKEMVRRTAAEWLDRLDAADVPASPVNNLQDALAHPQVQHRDMLQTVDHPVAGDLHLLRNPIKLSETPIGEATAPPVVGQHTTEILQSLGFDEAKILALRHSRAV</sequence>
<keyword evidence="3" id="KW-1185">Reference proteome</keyword>
<dbReference type="PANTHER" id="PTHR48207:SF3">
    <property type="entry name" value="SUCCINATE--HYDROXYMETHYLGLUTARATE COA-TRANSFERASE"/>
    <property type="match status" value="1"/>
</dbReference>
<organism evidence="2 3">
    <name type="scientific">Terricaulis silvestris</name>
    <dbReference type="NCBI Taxonomy" id="2686094"/>
    <lineage>
        <taxon>Bacteria</taxon>
        <taxon>Pseudomonadati</taxon>
        <taxon>Pseudomonadota</taxon>
        <taxon>Alphaproteobacteria</taxon>
        <taxon>Caulobacterales</taxon>
        <taxon>Caulobacteraceae</taxon>
        <taxon>Terricaulis</taxon>
    </lineage>
</organism>
<protein>
    <submittedName>
        <fullName evidence="2">Formyl-coenzyme A transferase</fullName>
        <ecNumber evidence="2">2.8.3.16</ecNumber>
    </submittedName>
</protein>
<reference evidence="3" key="1">
    <citation type="submission" date="2019-12" db="EMBL/GenBank/DDBJ databases">
        <title>Complete genome of Terracaulis silvestris 0127_4.</title>
        <authorList>
            <person name="Vieira S."/>
            <person name="Riedel T."/>
            <person name="Sproer C."/>
            <person name="Pascual J."/>
            <person name="Boedeker C."/>
            <person name="Overmann J."/>
        </authorList>
    </citation>
    <scope>NUCLEOTIDE SEQUENCE [LARGE SCALE GENOMIC DNA]</scope>
    <source>
        <strain evidence="3">0127_4</strain>
    </source>
</reference>
<dbReference type="Pfam" id="PF02515">
    <property type="entry name" value="CoA_transf_3"/>
    <property type="match status" value="1"/>
</dbReference>
<evidence type="ECO:0000313" key="3">
    <source>
        <dbReference type="Proteomes" id="UP000431269"/>
    </source>
</evidence>
<dbReference type="AlphaFoldDB" id="A0A6I6MLS8"/>
<proteinExistence type="predicted"/>
<dbReference type="InterPro" id="IPR023606">
    <property type="entry name" value="CoA-Trfase_III_dom_1_sf"/>
</dbReference>
<accession>A0A6I6MLS8</accession>
<dbReference type="InterPro" id="IPR044855">
    <property type="entry name" value="CoA-Trfase_III_dom3_sf"/>
</dbReference>
<gene>
    <name evidence="2" type="primary">frc_4</name>
    <name evidence="2" type="ORF">DSM104635_03038</name>
</gene>
<evidence type="ECO:0000256" key="1">
    <source>
        <dbReference type="ARBA" id="ARBA00022679"/>
    </source>
</evidence>
<dbReference type="Proteomes" id="UP000431269">
    <property type="component" value="Chromosome"/>
</dbReference>
<name>A0A6I6MLS8_9CAUL</name>
<dbReference type="PANTHER" id="PTHR48207">
    <property type="entry name" value="SUCCINATE--HYDROXYMETHYLGLUTARATE COA-TRANSFERASE"/>
    <property type="match status" value="1"/>
</dbReference>
<dbReference type="GO" id="GO:0033608">
    <property type="term" value="F:formyl-CoA transferase activity"/>
    <property type="evidence" value="ECO:0007669"/>
    <property type="project" value="UniProtKB-EC"/>
</dbReference>
<keyword evidence="1 2" id="KW-0808">Transferase</keyword>
<dbReference type="InterPro" id="IPR003673">
    <property type="entry name" value="CoA-Trfase_fam_III"/>
</dbReference>
<evidence type="ECO:0000313" key="2">
    <source>
        <dbReference type="EMBL" id="QGZ96180.1"/>
    </source>
</evidence>
<dbReference type="Gene3D" id="3.40.50.10540">
    <property type="entry name" value="Crotonobetainyl-coa:carnitine coa-transferase, domain 1"/>
    <property type="match status" value="1"/>
</dbReference>
<dbReference type="InterPro" id="IPR050483">
    <property type="entry name" value="CoA-transferase_III_domain"/>
</dbReference>
<dbReference type="KEGG" id="tsv:DSM104635_03038"/>
<dbReference type="EC" id="2.8.3.16" evidence="2"/>
<dbReference type="SUPFAM" id="SSF89796">
    <property type="entry name" value="CoA-transferase family III (CaiB/BaiF)"/>
    <property type="match status" value="1"/>
</dbReference>
<dbReference type="EMBL" id="CP047045">
    <property type="protein sequence ID" value="QGZ96180.1"/>
    <property type="molecule type" value="Genomic_DNA"/>
</dbReference>